<dbReference type="PANTHER" id="PTHR43662:SF3">
    <property type="entry name" value="DOMAIN PROTEIN, PUTATIVE (AFU_ORTHOLOGUE AFUA_6G11970)-RELATED"/>
    <property type="match status" value="1"/>
</dbReference>
<evidence type="ECO:0000259" key="2">
    <source>
        <dbReference type="Pfam" id="PF09362"/>
    </source>
</evidence>
<name>A0A2K1QQJ4_9PEZI</name>
<sequence length="336" mass="36688">MHPGTFMTALLASHAAATPNNAGTFVQNCINHLVEERADPVVSPGVPATHVHTVGGGNGFGLRITFAKARRSSCSSCEAISQDLSNYWSPKLYFHAKNGSFISIPIGGQMSTGEGGGMAIYYNPRHQAGEHIKAFPDGFRMLAGDANKRNFSSDMAGKAISYLCDRDTFYSLPTRPCKDNMRLQINFPSCWNGKDVDTTDHKSHMAYPVGHMDNGPCPAGFPVRLPSLFHEIVYQTALPPFAWWGSKQPFVLANGDASGYGYHGDFVNGWDGRVLQNALDNCKNNENCVQKYFKPFPDDQSWRCRQTQHVKEQVNGVLAALPGKNVVTGVAGGEKK</sequence>
<proteinExistence type="predicted"/>
<dbReference type="OrthoDB" id="74764at2759"/>
<accession>A0A2K1QQJ4</accession>
<evidence type="ECO:0000313" key="4">
    <source>
        <dbReference type="Proteomes" id="UP000243797"/>
    </source>
</evidence>
<dbReference type="PANTHER" id="PTHR43662">
    <property type="match status" value="1"/>
</dbReference>
<comment type="caution">
    <text evidence="3">The sequence shown here is derived from an EMBL/GenBank/DDBJ whole genome shotgun (WGS) entry which is preliminary data.</text>
</comment>
<feature type="signal peptide" evidence="1">
    <location>
        <begin position="1"/>
        <end position="17"/>
    </location>
</feature>
<protein>
    <submittedName>
        <fullName evidence="3">WSC domain-containing protein 2</fullName>
    </submittedName>
</protein>
<gene>
    <name evidence="3" type="ORF">CAC42_7254</name>
</gene>
<dbReference type="InParanoid" id="A0A2K1QQJ4"/>
<dbReference type="Proteomes" id="UP000243797">
    <property type="component" value="Unassembled WGS sequence"/>
</dbReference>
<organism evidence="3 4">
    <name type="scientific">Sphaceloma murrayae</name>
    <dbReference type="NCBI Taxonomy" id="2082308"/>
    <lineage>
        <taxon>Eukaryota</taxon>
        <taxon>Fungi</taxon>
        <taxon>Dikarya</taxon>
        <taxon>Ascomycota</taxon>
        <taxon>Pezizomycotina</taxon>
        <taxon>Dothideomycetes</taxon>
        <taxon>Dothideomycetidae</taxon>
        <taxon>Myriangiales</taxon>
        <taxon>Elsinoaceae</taxon>
        <taxon>Sphaceloma</taxon>
    </lineage>
</organism>
<dbReference type="Pfam" id="PF09362">
    <property type="entry name" value="DUF1996"/>
    <property type="match status" value="1"/>
</dbReference>
<evidence type="ECO:0000313" key="3">
    <source>
        <dbReference type="EMBL" id="PNS17200.1"/>
    </source>
</evidence>
<dbReference type="AlphaFoldDB" id="A0A2K1QQJ4"/>
<dbReference type="InterPro" id="IPR018535">
    <property type="entry name" value="DUF1996"/>
</dbReference>
<keyword evidence="1" id="KW-0732">Signal</keyword>
<evidence type="ECO:0000256" key="1">
    <source>
        <dbReference type="SAM" id="SignalP"/>
    </source>
</evidence>
<reference evidence="3 4" key="1">
    <citation type="submission" date="2017-06" db="EMBL/GenBank/DDBJ databases">
        <title>Draft genome sequence of a variant of Elsinoe murrayae.</title>
        <authorList>
            <person name="Cheng Q."/>
        </authorList>
    </citation>
    <scope>NUCLEOTIDE SEQUENCE [LARGE SCALE GENOMIC DNA]</scope>
    <source>
        <strain evidence="3 4">CQ-2017a</strain>
    </source>
</reference>
<feature type="chain" id="PRO_5014438905" evidence="1">
    <location>
        <begin position="18"/>
        <end position="336"/>
    </location>
</feature>
<dbReference type="EMBL" id="NKHZ01000052">
    <property type="protein sequence ID" value="PNS17200.1"/>
    <property type="molecule type" value="Genomic_DNA"/>
</dbReference>
<dbReference type="STRING" id="2082308.A0A2K1QQJ4"/>
<feature type="domain" description="DUF1996" evidence="2">
    <location>
        <begin position="39"/>
        <end position="270"/>
    </location>
</feature>
<keyword evidence="4" id="KW-1185">Reference proteome</keyword>